<feature type="compositionally biased region" description="Gly residues" evidence="2">
    <location>
        <begin position="403"/>
        <end position="412"/>
    </location>
</feature>
<dbReference type="InterPro" id="IPR027266">
    <property type="entry name" value="TrmE/GcvT-like"/>
</dbReference>
<proteinExistence type="predicted"/>
<keyword evidence="1" id="KW-0809">Transit peptide</keyword>
<dbReference type="Proteomes" id="UP000618382">
    <property type="component" value="Unassembled WGS sequence"/>
</dbReference>
<dbReference type="EMBL" id="JACCBK010000001">
    <property type="protein sequence ID" value="NYD86030.1"/>
    <property type="molecule type" value="Genomic_DNA"/>
</dbReference>
<dbReference type="AlphaFoldDB" id="A0A7Y9JZB2"/>
<dbReference type="GO" id="GO:0016226">
    <property type="term" value="P:iron-sulfur cluster assembly"/>
    <property type="evidence" value="ECO:0007669"/>
    <property type="project" value="TreeGrafter"/>
</dbReference>
<dbReference type="EMBL" id="BONN01000001">
    <property type="protein sequence ID" value="GIG30962.1"/>
    <property type="molecule type" value="Genomic_DNA"/>
</dbReference>
<feature type="region of interest" description="Disordered" evidence="2">
    <location>
        <begin position="166"/>
        <end position="195"/>
    </location>
</feature>
<sequence>MTTAPEAGPLDGAPDVTEPAPPRHRSPLLGRHGAVAAAGPDAGVAWHYGDPTAEQRALARGGAVVDQSHLGVVTVTGPDRLTWLHSLTTAAVDTLQPRTSTELLVLDPHGHVEHAAGVVDDGTTTWLLTETAPALAAWLDRMRFMLRVEVADVTDEWAALAEPVDAEGTADEPVTWRDPWPRTAPGGTRYGPDDADHPAVDRRWRLVLVPRATLADEVRAREAAGWPLVGTWAAEALRVEAWRPRAAHEVDHRTIPHELDWLRTAVHLHKGCYRGQETVARVHNLGRPPRRLVMLHLDGSGHLLPAAGAAVRLPAAGAVPGDPAAAGPGGDPVGREVGRVTSVARHHELGPVALAVVKRSVPTDAVLLVDCDGGAVSAGQEVVVPGEGVSVDRPAARGPLTRGLGGHPMLGG</sequence>
<evidence type="ECO:0000259" key="3">
    <source>
        <dbReference type="Pfam" id="PF01571"/>
    </source>
</evidence>
<evidence type="ECO:0000313" key="5">
    <source>
        <dbReference type="EMBL" id="NYD86030.1"/>
    </source>
</evidence>
<dbReference type="InterPro" id="IPR045179">
    <property type="entry name" value="YgfZ/GcvT"/>
</dbReference>
<dbReference type="Pfam" id="PF01571">
    <property type="entry name" value="GCV_T"/>
    <property type="match status" value="1"/>
</dbReference>
<dbReference type="InterPro" id="IPR017703">
    <property type="entry name" value="YgfZ/GCV_T_CS"/>
</dbReference>
<dbReference type="PANTHER" id="PTHR22602:SF0">
    <property type="entry name" value="TRANSFERASE CAF17, MITOCHONDRIAL-RELATED"/>
    <property type="match status" value="1"/>
</dbReference>
<reference evidence="5 6" key="1">
    <citation type="submission" date="2020-07" db="EMBL/GenBank/DDBJ databases">
        <title>Sequencing the genomes of 1000 actinobacteria strains.</title>
        <authorList>
            <person name="Klenk H.-P."/>
        </authorList>
    </citation>
    <scope>NUCLEOTIDE SEQUENCE [LARGE SCALE GENOMIC DNA]</scope>
    <source>
        <strain evidence="5 6">DSM 24482</strain>
    </source>
</reference>
<dbReference type="Proteomes" id="UP000577956">
    <property type="component" value="Unassembled WGS sequence"/>
</dbReference>
<evidence type="ECO:0000313" key="4">
    <source>
        <dbReference type="EMBL" id="GIG30962.1"/>
    </source>
</evidence>
<comment type="caution">
    <text evidence="5">The sequence shown here is derived from an EMBL/GenBank/DDBJ whole genome shotgun (WGS) entry which is preliminary data.</text>
</comment>
<reference evidence="4 7" key="2">
    <citation type="submission" date="2021-01" db="EMBL/GenBank/DDBJ databases">
        <title>Whole genome shotgun sequence of Cellulomonas oligotrophica NBRC 109435.</title>
        <authorList>
            <person name="Komaki H."/>
            <person name="Tamura T."/>
        </authorList>
    </citation>
    <scope>NUCLEOTIDE SEQUENCE [LARGE SCALE GENOMIC DNA]</scope>
    <source>
        <strain evidence="4 7">NBRC 109435</strain>
    </source>
</reference>
<keyword evidence="7" id="KW-1185">Reference proteome</keyword>
<organism evidence="5 6">
    <name type="scientific">Cellulomonas oligotrophica</name>
    <dbReference type="NCBI Taxonomy" id="931536"/>
    <lineage>
        <taxon>Bacteria</taxon>
        <taxon>Bacillati</taxon>
        <taxon>Actinomycetota</taxon>
        <taxon>Actinomycetes</taxon>
        <taxon>Micrococcales</taxon>
        <taxon>Cellulomonadaceae</taxon>
        <taxon>Cellulomonas</taxon>
    </lineage>
</organism>
<dbReference type="PANTHER" id="PTHR22602">
    <property type="entry name" value="TRANSFERASE CAF17, MITOCHONDRIAL-RELATED"/>
    <property type="match status" value="1"/>
</dbReference>
<feature type="domain" description="GCVT N-terminal" evidence="3">
    <location>
        <begin position="52"/>
        <end position="161"/>
    </location>
</feature>
<dbReference type="InterPro" id="IPR006222">
    <property type="entry name" value="GCVT_N"/>
</dbReference>
<accession>A0A7Y9JZB2</accession>
<evidence type="ECO:0000313" key="6">
    <source>
        <dbReference type="Proteomes" id="UP000577956"/>
    </source>
</evidence>
<gene>
    <name evidence="5" type="ORF">BKA21_001579</name>
    <name evidence="4" type="ORF">Col01nite_01210</name>
</gene>
<name>A0A7Y9JZB2_9CELL</name>
<evidence type="ECO:0000256" key="2">
    <source>
        <dbReference type="SAM" id="MobiDB-lite"/>
    </source>
</evidence>
<dbReference type="Gene3D" id="3.30.1360.120">
    <property type="entry name" value="Probable tRNA modification gtpase trme, domain 1"/>
    <property type="match status" value="2"/>
</dbReference>
<evidence type="ECO:0000313" key="7">
    <source>
        <dbReference type="Proteomes" id="UP000618382"/>
    </source>
</evidence>
<feature type="region of interest" description="Disordered" evidence="2">
    <location>
        <begin position="393"/>
        <end position="412"/>
    </location>
</feature>
<feature type="region of interest" description="Disordered" evidence="2">
    <location>
        <begin position="1"/>
        <end position="28"/>
    </location>
</feature>
<protein>
    <submittedName>
        <fullName evidence="4">Folate-binding protein</fullName>
    </submittedName>
</protein>
<dbReference type="SUPFAM" id="SSF103025">
    <property type="entry name" value="Folate-binding domain"/>
    <property type="match status" value="1"/>
</dbReference>
<dbReference type="NCBIfam" id="TIGR03317">
    <property type="entry name" value="ygfZ_signature"/>
    <property type="match status" value="1"/>
</dbReference>
<evidence type="ECO:0000256" key="1">
    <source>
        <dbReference type="ARBA" id="ARBA00022946"/>
    </source>
</evidence>